<feature type="region of interest" description="Disordered" evidence="1">
    <location>
        <begin position="1"/>
        <end position="22"/>
    </location>
</feature>
<accession>A0A4Y2FU90</accession>
<keyword evidence="3" id="KW-1185">Reference proteome</keyword>
<gene>
    <name evidence="2" type="ORF">AVEN_139659_1</name>
</gene>
<evidence type="ECO:0000313" key="3">
    <source>
        <dbReference type="Proteomes" id="UP000499080"/>
    </source>
</evidence>
<evidence type="ECO:0000256" key="1">
    <source>
        <dbReference type="SAM" id="MobiDB-lite"/>
    </source>
</evidence>
<dbReference type="Proteomes" id="UP000499080">
    <property type="component" value="Unassembled WGS sequence"/>
</dbReference>
<name>A0A4Y2FU90_ARAVE</name>
<evidence type="ECO:0000313" key="2">
    <source>
        <dbReference type="EMBL" id="GBM44833.1"/>
    </source>
</evidence>
<reference evidence="2 3" key="1">
    <citation type="journal article" date="2019" name="Sci. Rep.">
        <title>Orb-weaving spider Araneus ventricosus genome elucidates the spidroin gene catalogue.</title>
        <authorList>
            <person name="Kono N."/>
            <person name="Nakamura H."/>
            <person name="Ohtoshi R."/>
            <person name="Moran D.A.P."/>
            <person name="Shinohara A."/>
            <person name="Yoshida Y."/>
            <person name="Fujiwara M."/>
            <person name="Mori M."/>
            <person name="Tomita M."/>
            <person name="Arakawa K."/>
        </authorList>
    </citation>
    <scope>NUCLEOTIDE SEQUENCE [LARGE SCALE GENOMIC DNA]</scope>
</reference>
<dbReference type="AlphaFoldDB" id="A0A4Y2FU90"/>
<comment type="caution">
    <text evidence="2">The sequence shown here is derived from an EMBL/GenBank/DDBJ whole genome shotgun (WGS) entry which is preliminary data.</text>
</comment>
<organism evidence="2 3">
    <name type="scientific">Araneus ventricosus</name>
    <name type="common">Orbweaver spider</name>
    <name type="synonym">Epeira ventricosa</name>
    <dbReference type="NCBI Taxonomy" id="182803"/>
    <lineage>
        <taxon>Eukaryota</taxon>
        <taxon>Metazoa</taxon>
        <taxon>Ecdysozoa</taxon>
        <taxon>Arthropoda</taxon>
        <taxon>Chelicerata</taxon>
        <taxon>Arachnida</taxon>
        <taxon>Araneae</taxon>
        <taxon>Araneomorphae</taxon>
        <taxon>Entelegynae</taxon>
        <taxon>Araneoidea</taxon>
        <taxon>Araneidae</taxon>
        <taxon>Araneus</taxon>
    </lineage>
</organism>
<dbReference type="EMBL" id="BGPR01001078">
    <property type="protein sequence ID" value="GBM44833.1"/>
    <property type="molecule type" value="Genomic_DNA"/>
</dbReference>
<sequence length="132" mass="15054">MSPGSIDYVSQSHPPLPPGVLRRKVPVGQRKKNVQTLTEKTPIRSIQRETLYIKWIPLMTSLYTTTLIQESLCCLFPLDRWHLGQGNLQKQGEMCEVNHVSVPGARHALPSTYTHPTDRQLFGFRTRGYAVR</sequence>
<proteinExistence type="predicted"/>
<protein>
    <submittedName>
        <fullName evidence="2">Uncharacterized protein</fullName>
    </submittedName>
</protein>